<evidence type="ECO:0000259" key="6">
    <source>
        <dbReference type="PROSITE" id="PS51760"/>
    </source>
</evidence>
<feature type="domain" description="GH10" evidence="6">
    <location>
        <begin position="191"/>
        <end position="495"/>
    </location>
</feature>
<evidence type="ECO:0000313" key="8">
    <source>
        <dbReference type="Proteomes" id="UP001165190"/>
    </source>
</evidence>
<gene>
    <name evidence="7" type="ORF">HRI_001130000</name>
</gene>
<protein>
    <recommendedName>
        <fullName evidence="6">GH10 domain-containing protein</fullName>
    </recommendedName>
</protein>
<dbReference type="PANTHER" id="PTHR31490:SF52">
    <property type="entry name" value="ENDO-1,4-BETA-XYLANASE 5-RELATED"/>
    <property type="match status" value="1"/>
</dbReference>
<dbReference type="PANTHER" id="PTHR31490">
    <property type="entry name" value="GLYCOSYL HYDROLASE"/>
    <property type="match status" value="1"/>
</dbReference>
<dbReference type="SUPFAM" id="SSF49785">
    <property type="entry name" value="Galactose-binding domain-like"/>
    <property type="match status" value="1"/>
</dbReference>
<keyword evidence="8" id="KW-1185">Reference proteome</keyword>
<keyword evidence="3" id="KW-0119">Carbohydrate metabolism</keyword>
<keyword evidence="2" id="KW-0378">Hydrolase</keyword>
<evidence type="ECO:0000256" key="1">
    <source>
        <dbReference type="ARBA" id="ARBA00007495"/>
    </source>
</evidence>
<keyword evidence="4" id="KW-0624">Polysaccharide degradation</keyword>
<dbReference type="Gene3D" id="2.60.120.260">
    <property type="entry name" value="Galactose-binding domain-like"/>
    <property type="match status" value="1"/>
</dbReference>
<evidence type="ECO:0000256" key="4">
    <source>
        <dbReference type="ARBA" id="ARBA00023326"/>
    </source>
</evidence>
<sequence length="554" mass="61958">MKIAEACVSLLSCILLFSGHGVFALSYDYSATTECLAAPERARYGGGMMEFNQGTNGTKFILLQDKTHSLQAVKLEEGNLYTFSAWIRIGKGSESVTVDVMFNASDGKLIHGGETIAKKGCWSLLKGGIVAESSGLVEILLMSRAKGVDIWVDSVSLQPFTPKQWRSHQEKSINKVRKKKLSFAVTYANKTAVDGALISIHQTESGFQFGCGMNHNILTSEGYRKWFASRFKATSFTNEMKWYSTEKVQGDENYTVADAMMKFAKRNGISVRGHTIFWDNQRMQPKWINDLGPTELKKAVTRRLNSVVSRYAGQLTGWDVMNENLHFHFFEDKLGENASYVLYSMAYHLDPSTTLFMNEYNTIEDSKDPTSTASKYKTKLEKILSFPGNKGLKAAIGLQGHFGAEKPNIVFMRSALDILGTMGLPIWLTEVDVRKGPNQAEYLEDILREAYSHPAVKGIIIFGGPKVSGFDVMTLADSEFKATRIGEVVDKLIEEWKSGRKDVRTNGRGWCEVSLFHGDYEVNVYHPFTKLSAASSFKVTEDMENSTVFVQFHV</sequence>
<name>A0A9W7HCR4_HIBTR</name>
<comment type="caution">
    <text evidence="7">The sequence shown here is derived from an EMBL/GenBank/DDBJ whole genome shotgun (WGS) entry which is preliminary data.</text>
</comment>
<reference evidence="7" key="1">
    <citation type="submission" date="2023-05" db="EMBL/GenBank/DDBJ databases">
        <title>Genome and transcriptome analyses reveal genes involved in the formation of fine ridges on petal epidermal cells in Hibiscus trionum.</title>
        <authorList>
            <person name="Koshimizu S."/>
            <person name="Masuda S."/>
            <person name="Ishii T."/>
            <person name="Shirasu K."/>
            <person name="Hoshino A."/>
            <person name="Arita M."/>
        </authorList>
    </citation>
    <scope>NUCLEOTIDE SEQUENCE</scope>
    <source>
        <strain evidence="7">Hamamatsu line</strain>
    </source>
</reference>
<dbReference type="InterPro" id="IPR001000">
    <property type="entry name" value="GH10_dom"/>
</dbReference>
<dbReference type="InterPro" id="IPR044846">
    <property type="entry name" value="GH10"/>
</dbReference>
<dbReference type="SMART" id="SM00633">
    <property type="entry name" value="Glyco_10"/>
    <property type="match status" value="1"/>
</dbReference>
<proteinExistence type="inferred from homology"/>
<dbReference type="Proteomes" id="UP001165190">
    <property type="component" value="Unassembled WGS sequence"/>
</dbReference>
<organism evidence="7 8">
    <name type="scientific">Hibiscus trionum</name>
    <name type="common">Flower of an hour</name>
    <dbReference type="NCBI Taxonomy" id="183268"/>
    <lineage>
        <taxon>Eukaryota</taxon>
        <taxon>Viridiplantae</taxon>
        <taxon>Streptophyta</taxon>
        <taxon>Embryophyta</taxon>
        <taxon>Tracheophyta</taxon>
        <taxon>Spermatophyta</taxon>
        <taxon>Magnoliopsida</taxon>
        <taxon>eudicotyledons</taxon>
        <taxon>Gunneridae</taxon>
        <taxon>Pentapetalae</taxon>
        <taxon>rosids</taxon>
        <taxon>malvids</taxon>
        <taxon>Malvales</taxon>
        <taxon>Malvaceae</taxon>
        <taxon>Malvoideae</taxon>
        <taxon>Hibiscus</taxon>
    </lineage>
</organism>
<feature type="chain" id="PRO_5040751468" description="GH10 domain-containing protein" evidence="5">
    <location>
        <begin position="25"/>
        <end position="554"/>
    </location>
</feature>
<dbReference type="GO" id="GO:0031176">
    <property type="term" value="F:endo-1,4-beta-xylanase activity"/>
    <property type="evidence" value="ECO:0007669"/>
    <property type="project" value="UniProtKB-ARBA"/>
</dbReference>
<dbReference type="GO" id="GO:0000272">
    <property type="term" value="P:polysaccharide catabolic process"/>
    <property type="evidence" value="ECO:0007669"/>
    <property type="project" value="UniProtKB-KW"/>
</dbReference>
<dbReference type="Gene3D" id="3.20.20.80">
    <property type="entry name" value="Glycosidases"/>
    <property type="match status" value="1"/>
</dbReference>
<keyword evidence="5" id="KW-0732">Signal</keyword>
<comment type="similarity">
    <text evidence="1">Belongs to the glycosyl hydrolase 10 (cellulase F) family.</text>
</comment>
<evidence type="ECO:0000313" key="7">
    <source>
        <dbReference type="EMBL" id="GMI74607.1"/>
    </source>
</evidence>
<feature type="signal peptide" evidence="5">
    <location>
        <begin position="1"/>
        <end position="24"/>
    </location>
</feature>
<dbReference type="PROSITE" id="PS51760">
    <property type="entry name" value="GH10_2"/>
    <property type="match status" value="1"/>
</dbReference>
<evidence type="ECO:0000256" key="5">
    <source>
        <dbReference type="SAM" id="SignalP"/>
    </source>
</evidence>
<dbReference type="EMBL" id="BSYR01000011">
    <property type="protein sequence ID" value="GMI74607.1"/>
    <property type="molecule type" value="Genomic_DNA"/>
</dbReference>
<dbReference type="OrthoDB" id="3055998at2759"/>
<dbReference type="InterPro" id="IPR017853">
    <property type="entry name" value="GH"/>
</dbReference>
<accession>A0A9W7HCR4</accession>
<dbReference type="AlphaFoldDB" id="A0A9W7HCR4"/>
<evidence type="ECO:0000256" key="3">
    <source>
        <dbReference type="ARBA" id="ARBA00023277"/>
    </source>
</evidence>
<dbReference type="SUPFAM" id="SSF51445">
    <property type="entry name" value="(Trans)glycosidases"/>
    <property type="match status" value="1"/>
</dbReference>
<evidence type="ECO:0000256" key="2">
    <source>
        <dbReference type="ARBA" id="ARBA00022801"/>
    </source>
</evidence>
<dbReference type="InterPro" id="IPR008979">
    <property type="entry name" value="Galactose-bd-like_sf"/>
</dbReference>
<dbReference type="Pfam" id="PF00331">
    <property type="entry name" value="Glyco_hydro_10"/>
    <property type="match status" value="1"/>
</dbReference>